<dbReference type="AlphaFoldDB" id="B9RPX9"/>
<reference evidence="3" key="1">
    <citation type="journal article" date="2010" name="Nat. Biotechnol.">
        <title>Draft genome sequence of the oilseed species Ricinus communis.</title>
        <authorList>
            <person name="Chan A.P."/>
            <person name="Crabtree J."/>
            <person name="Zhao Q."/>
            <person name="Lorenzi H."/>
            <person name="Orvis J."/>
            <person name="Puiu D."/>
            <person name="Melake-Berhan A."/>
            <person name="Jones K.M."/>
            <person name="Redman J."/>
            <person name="Chen G."/>
            <person name="Cahoon E.B."/>
            <person name="Gedil M."/>
            <person name="Stanke M."/>
            <person name="Haas B.J."/>
            <person name="Wortman J.R."/>
            <person name="Fraser-Liggett C.M."/>
            <person name="Ravel J."/>
            <person name="Rabinowicz P.D."/>
        </authorList>
    </citation>
    <scope>NUCLEOTIDE SEQUENCE [LARGE SCALE GENOMIC DNA]</scope>
    <source>
        <strain evidence="3">cv. Hale</strain>
    </source>
</reference>
<evidence type="ECO:0000256" key="1">
    <source>
        <dbReference type="SAM" id="MobiDB-lite"/>
    </source>
</evidence>
<evidence type="ECO:0000313" key="3">
    <source>
        <dbReference type="Proteomes" id="UP000008311"/>
    </source>
</evidence>
<gene>
    <name evidence="2" type="ORF">RCOM_1137860</name>
</gene>
<dbReference type="Proteomes" id="UP000008311">
    <property type="component" value="Unassembled WGS sequence"/>
</dbReference>
<sequence length="50" mass="5888">MSNRPAKLTRKEEGEQSSRHKLSRRVLKERQQQAQGQEKLTSRQQPQGQE</sequence>
<dbReference type="InParanoid" id="B9RPX9"/>
<organism evidence="2 3">
    <name type="scientific">Ricinus communis</name>
    <name type="common">Castor bean</name>
    <dbReference type="NCBI Taxonomy" id="3988"/>
    <lineage>
        <taxon>Eukaryota</taxon>
        <taxon>Viridiplantae</taxon>
        <taxon>Streptophyta</taxon>
        <taxon>Embryophyta</taxon>
        <taxon>Tracheophyta</taxon>
        <taxon>Spermatophyta</taxon>
        <taxon>Magnoliopsida</taxon>
        <taxon>eudicotyledons</taxon>
        <taxon>Gunneridae</taxon>
        <taxon>Pentapetalae</taxon>
        <taxon>rosids</taxon>
        <taxon>fabids</taxon>
        <taxon>Malpighiales</taxon>
        <taxon>Euphorbiaceae</taxon>
        <taxon>Acalyphoideae</taxon>
        <taxon>Acalypheae</taxon>
        <taxon>Ricinus</taxon>
    </lineage>
</organism>
<accession>B9RPX9</accession>
<dbReference type="EMBL" id="EQ973798">
    <property type="protein sequence ID" value="EEF46579.1"/>
    <property type="molecule type" value="Genomic_DNA"/>
</dbReference>
<feature type="compositionally biased region" description="Basic and acidic residues" evidence="1">
    <location>
        <begin position="9"/>
        <end position="18"/>
    </location>
</feature>
<keyword evidence="3" id="KW-1185">Reference proteome</keyword>
<protein>
    <submittedName>
        <fullName evidence="2">Uncharacterized protein</fullName>
    </submittedName>
</protein>
<evidence type="ECO:0000313" key="2">
    <source>
        <dbReference type="EMBL" id="EEF46579.1"/>
    </source>
</evidence>
<feature type="compositionally biased region" description="Polar residues" evidence="1">
    <location>
        <begin position="32"/>
        <end position="50"/>
    </location>
</feature>
<proteinExistence type="predicted"/>
<name>B9RPX9_RICCO</name>
<feature type="region of interest" description="Disordered" evidence="1">
    <location>
        <begin position="1"/>
        <end position="50"/>
    </location>
</feature>